<dbReference type="Proteomes" id="UP001610444">
    <property type="component" value="Unassembled WGS sequence"/>
</dbReference>
<proteinExistence type="predicted"/>
<organism evidence="2 3">
    <name type="scientific">Aspergillus pseudodeflectus</name>
    <dbReference type="NCBI Taxonomy" id="176178"/>
    <lineage>
        <taxon>Eukaryota</taxon>
        <taxon>Fungi</taxon>
        <taxon>Dikarya</taxon>
        <taxon>Ascomycota</taxon>
        <taxon>Pezizomycotina</taxon>
        <taxon>Eurotiomycetes</taxon>
        <taxon>Eurotiomycetidae</taxon>
        <taxon>Eurotiales</taxon>
        <taxon>Aspergillaceae</taxon>
        <taxon>Aspergillus</taxon>
        <taxon>Aspergillus subgen. Nidulantes</taxon>
    </lineage>
</organism>
<dbReference type="EMBL" id="JBFXLR010000031">
    <property type="protein sequence ID" value="KAL2846731.1"/>
    <property type="molecule type" value="Genomic_DNA"/>
</dbReference>
<feature type="transmembrane region" description="Helical" evidence="1">
    <location>
        <begin position="21"/>
        <end position="47"/>
    </location>
</feature>
<keyword evidence="1" id="KW-0812">Transmembrane</keyword>
<keyword evidence="1" id="KW-0472">Membrane</keyword>
<accession>A0ABR4K3U2</accession>
<evidence type="ECO:0000256" key="1">
    <source>
        <dbReference type="SAM" id="Phobius"/>
    </source>
</evidence>
<evidence type="ECO:0000313" key="3">
    <source>
        <dbReference type="Proteomes" id="UP001610444"/>
    </source>
</evidence>
<dbReference type="GeneID" id="98155831"/>
<keyword evidence="1" id="KW-1133">Transmembrane helix</keyword>
<comment type="caution">
    <text evidence="2">The sequence shown here is derived from an EMBL/GenBank/DDBJ whole genome shotgun (WGS) entry which is preliminary data.</text>
</comment>
<name>A0ABR4K3U2_9EURO</name>
<dbReference type="RefSeq" id="XP_070897315.1">
    <property type="nucleotide sequence ID" value="XM_071040667.1"/>
</dbReference>
<evidence type="ECO:0000313" key="2">
    <source>
        <dbReference type="EMBL" id="KAL2846731.1"/>
    </source>
</evidence>
<reference evidence="2 3" key="1">
    <citation type="submission" date="2024-07" db="EMBL/GenBank/DDBJ databases">
        <title>Section-level genome sequencing and comparative genomics of Aspergillus sections Usti and Cavernicolus.</title>
        <authorList>
            <consortium name="Lawrence Berkeley National Laboratory"/>
            <person name="Nybo J.L."/>
            <person name="Vesth T.C."/>
            <person name="Theobald S."/>
            <person name="Frisvad J.C."/>
            <person name="Larsen T.O."/>
            <person name="Kjaerboelling I."/>
            <person name="Rothschild-Mancinelli K."/>
            <person name="Lyhne E.K."/>
            <person name="Kogle M.E."/>
            <person name="Barry K."/>
            <person name="Clum A."/>
            <person name="Na H."/>
            <person name="Ledsgaard L."/>
            <person name="Lin J."/>
            <person name="Lipzen A."/>
            <person name="Kuo A."/>
            <person name="Riley R."/>
            <person name="Mondo S."/>
            <person name="LaButti K."/>
            <person name="Haridas S."/>
            <person name="Pangalinan J."/>
            <person name="Salamov A.A."/>
            <person name="Simmons B.A."/>
            <person name="Magnuson J.K."/>
            <person name="Chen J."/>
            <person name="Drula E."/>
            <person name="Henrissat B."/>
            <person name="Wiebenga A."/>
            <person name="Lubbers R.J."/>
            <person name="Gomes A.C."/>
            <person name="Macurrencykelacurrency M.R."/>
            <person name="Stajich J."/>
            <person name="Grigoriev I.V."/>
            <person name="Mortensen U.H."/>
            <person name="De vries R.P."/>
            <person name="Baker S.E."/>
            <person name="Andersen M.R."/>
        </authorList>
    </citation>
    <scope>NUCLEOTIDE SEQUENCE [LARGE SCALE GENOMIC DNA]</scope>
    <source>
        <strain evidence="2 3">CBS 756.74</strain>
    </source>
</reference>
<protein>
    <submittedName>
        <fullName evidence="2">Uncharacterized protein</fullName>
    </submittedName>
</protein>
<gene>
    <name evidence="2" type="ORF">BJX68DRAFT_240342</name>
</gene>
<keyword evidence="3" id="KW-1185">Reference proteome</keyword>
<sequence>MHGTATWPVNDPGTYSYSNRAFVFLFLLVSPSSFLFLLLSFSLFYVLGDKLVIPSTSDLGLWNLDPDHLLRLPSVSASDPKMPVESSEQYIRAM</sequence>